<protein>
    <recommendedName>
        <fullName evidence="5">Zinc-finger domain-containing protein</fullName>
    </recommendedName>
</protein>
<dbReference type="EMBL" id="CP042914">
    <property type="protein sequence ID" value="QEG38989.1"/>
    <property type="molecule type" value="Genomic_DNA"/>
</dbReference>
<evidence type="ECO:0000256" key="1">
    <source>
        <dbReference type="SAM" id="MobiDB-lite"/>
    </source>
</evidence>
<feature type="compositionally biased region" description="Basic and acidic residues" evidence="1">
    <location>
        <begin position="450"/>
        <end position="460"/>
    </location>
</feature>
<dbReference type="RefSeq" id="WP_068140685.1">
    <property type="nucleotide sequence ID" value="NZ_CP042914.1"/>
</dbReference>
<evidence type="ECO:0000256" key="2">
    <source>
        <dbReference type="SAM" id="Phobius"/>
    </source>
</evidence>
<feature type="compositionally biased region" description="Pro residues" evidence="1">
    <location>
        <begin position="9"/>
        <end position="18"/>
    </location>
</feature>
<evidence type="ECO:0008006" key="5">
    <source>
        <dbReference type="Google" id="ProtNLM"/>
    </source>
</evidence>
<sequence length="475" mass="53620">MSTEYLPGGQPPDGPPPADSGEALDEQLVAYLDGELEPDERAQLEQRLVEESQLRQRLKELQSGWQLLDELPQATVDERFTQTTLEMVAADVTAPAHRRTRPSRRLLRGLTVLLCTVLLAVVGALGVYASRQLALRRQLEDLPVVEHLDAYLVADDLAWLTEVSQNDRWMETVDAAEAAGAFGPAGLPATQSLLSEAPVEQRVAVLQQLEPAERSRLDLAWQRFENLPHEKQQEVRSRAQQVAASPQAERLLRTLDAYARLRANWSVETRTALDDGTAAERKVAFTEALDGSRKLWLRQLSDEDSEAVYQVLRVVAEDWVQRLTAQREGMSPWWTAQVKSFLDQSYQEKFEDPQAAILHFVFVRRRGMSSLRLSDDDLFAMKSVVDDQVREALDALYPEPQEQKGVLYGWAIEAVRRKTSTARVESLLALDAEDRLDVELSPPRELFPLLERKSREERRPGPPPVPPRRGGRNSS</sequence>
<keyword evidence="2" id="KW-0812">Transmembrane</keyword>
<organism evidence="3 4">
    <name type="scientific">Roseimaritima ulvae</name>
    <dbReference type="NCBI Taxonomy" id="980254"/>
    <lineage>
        <taxon>Bacteria</taxon>
        <taxon>Pseudomonadati</taxon>
        <taxon>Planctomycetota</taxon>
        <taxon>Planctomycetia</taxon>
        <taxon>Pirellulales</taxon>
        <taxon>Pirellulaceae</taxon>
        <taxon>Roseimaritima</taxon>
    </lineage>
</organism>
<dbReference type="Gene3D" id="1.10.10.1320">
    <property type="entry name" value="Anti-sigma factor, zinc-finger domain"/>
    <property type="match status" value="1"/>
</dbReference>
<dbReference type="KEGG" id="rul:UC8_09500"/>
<dbReference type="AlphaFoldDB" id="A0A5B9QLT7"/>
<feature type="transmembrane region" description="Helical" evidence="2">
    <location>
        <begin position="106"/>
        <end position="129"/>
    </location>
</feature>
<evidence type="ECO:0000313" key="4">
    <source>
        <dbReference type="Proteomes" id="UP000325286"/>
    </source>
</evidence>
<dbReference type="Proteomes" id="UP000325286">
    <property type="component" value="Chromosome"/>
</dbReference>
<evidence type="ECO:0000313" key="3">
    <source>
        <dbReference type="EMBL" id="QEG38989.1"/>
    </source>
</evidence>
<reference evidence="3 4" key="1">
    <citation type="submission" date="2019-08" db="EMBL/GenBank/DDBJ databases">
        <title>Deep-cultivation of Planctomycetes and their phenomic and genomic characterization uncovers novel biology.</title>
        <authorList>
            <person name="Wiegand S."/>
            <person name="Jogler M."/>
            <person name="Boedeker C."/>
            <person name="Pinto D."/>
            <person name="Vollmers J."/>
            <person name="Rivas-Marin E."/>
            <person name="Kohn T."/>
            <person name="Peeters S.H."/>
            <person name="Heuer A."/>
            <person name="Rast P."/>
            <person name="Oberbeckmann S."/>
            <person name="Bunk B."/>
            <person name="Jeske O."/>
            <person name="Meyerdierks A."/>
            <person name="Storesund J.E."/>
            <person name="Kallscheuer N."/>
            <person name="Luecker S."/>
            <person name="Lage O.M."/>
            <person name="Pohl T."/>
            <person name="Merkel B.J."/>
            <person name="Hornburger P."/>
            <person name="Mueller R.-W."/>
            <person name="Bruemmer F."/>
            <person name="Labrenz M."/>
            <person name="Spormann A.M."/>
            <person name="Op den Camp H."/>
            <person name="Overmann J."/>
            <person name="Amann R."/>
            <person name="Jetten M.S.M."/>
            <person name="Mascher T."/>
            <person name="Medema M.H."/>
            <person name="Devos D.P."/>
            <person name="Kaster A.-K."/>
            <person name="Ovreas L."/>
            <person name="Rohde M."/>
            <person name="Galperin M.Y."/>
            <person name="Jogler C."/>
        </authorList>
    </citation>
    <scope>NUCLEOTIDE SEQUENCE [LARGE SCALE GENOMIC DNA]</scope>
    <source>
        <strain evidence="3 4">UC8</strain>
    </source>
</reference>
<keyword evidence="2" id="KW-1133">Transmembrane helix</keyword>
<accession>A0A5B9QLT7</accession>
<dbReference type="InterPro" id="IPR041916">
    <property type="entry name" value="Anti_sigma_zinc_sf"/>
</dbReference>
<name>A0A5B9QLT7_9BACT</name>
<proteinExistence type="predicted"/>
<gene>
    <name evidence="3" type="ORF">UC8_09500</name>
</gene>
<feature type="region of interest" description="Disordered" evidence="1">
    <location>
        <begin position="449"/>
        <end position="475"/>
    </location>
</feature>
<keyword evidence="2" id="KW-0472">Membrane</keyword>
<dbReference type="OrthoDB" id="268061at2"/>
<keyword evidence="4" id="KW-1185">Reference proteome</keyword>
<feature type="region of interest" description="Disordered" evidence="1">
    <location>
        <begin position="1"/>
        <end position="22"/>
    </location>
</feature>